<reference evidence="4 5" key="2">
    <citation type="submission" date="2017-04" db="EMBL/GenBank/DDBJ databases">
        <title>CpG methylation of centromeres and impact of large insertions on vertebrate speciation.</title>
        <authorList>
            <person name="Ichikawa K."/>
            <person name="Yoshimura J."/>
            <person name="Morishita S."/>
        </authorList>
    </citation>
    <scope>NUCLEOTIDE SEQUENCE</scope>
    <source>
        <strain evidence="4 5">HNI</strain>
    </source>
</reference>
<dbReference type="Pfam" id="PF00062">
    <property type="entry name" value="Lys"/>
    <property type="match status" value="1"/>
</dbReference>
<dbReference type="InterPro" id="IPR019799">
    <property type="entry name" value="Glyco_hydro_22_CS"/>
</dbReference>
<reference evidence="4" key="4">
    <citation type="submission" date="2025-09" db="UniProtKB">
        <authorList>
            <consortium name="Ensembl"/>
        </authorList>
    </citation>
    <scope>IDENTIFICATION</scope>
    <source>
        <strain evidence="4">HNI</strain>
    </source>
</reference>
<evidence type="ECO:0000259" key="3">
    <source>
        <dbReference type="PROSITE" id="PS00128"/>
    </source>
</evidence>
<feature type="domain" description="Glycosyl hydrolases family 22 (GH22)" evidence="3">
    <location>
        <begin position="124"/>
        <end position="142"/>
    </location>
</feature>
<dbReference type="SUPFAM" id="SSF53955">
    <property type="entry name" value="Lysozyme-like"/>
    <property type="match status" value="1"/>
</dbReference>
<feature type="compositionally biased region" description="Polar residues" evidence="2">
    <location>
        <begin position="20"/>
        <end position="33"/>
    </location>
</feature>
<dbReference type="PROSITE" id="PS00128">
    <property type="entry name" value="GLYCOSYL_HYDROL_F22_1"/>
    <property type="match status" value="1"/>
</dbReference>
<name>A0A3P9MEC6_ORYLA</name>
<evidence type="ECO:0000256" key="2">
    <source>
        <dbReference type="SAM" id="MobiDB-lite"/>
    </source>
</evidence>
<evidence type="ECO:0000313" key="4">
    <source>
        <dbReference type="Ensembl" id="ENSORLP00020031175.1"/>
    </source>
</evidence>
<dbReference type="Proteomes" id="UP000265180">
    <property type="component" value="Chromosome 1"/>
</dbReference>
<accession>A0A3P9MEC6</accession>
<reference evidence="4" key="3">
    <citation type="submission" date="2025-08" db="UniProtKB">
        <authorList>
            <consortium name="Ensembl"/>
        </authorList>
    </citation>
    <scope>IDENTIFICATION</scope>
    <source>
        <strain evidence="4">HNI</strain>
    </source>
</reference>
<protein>
    <recommendedName>
        <fullName evidence="3">Glycosyl hydrolases family 22 (GH22) domain-containing protein</fullName>
    </recommendedName>
</protein>
<evidence type="ECO:0000313" key="5">
    <source>
        <dbReference type="Proteomes" id="UP000265180"/>
    </source>
</evidence>
<dbReference type="PANTHER" id="PTHR11407">
    <property type="entry name" value="LYSOZYME C"/>
    <property type="match status" value="1"/>
</dbReference>
<dbReference type="InterPro" id="IPR023346">
    <property type="entry name" value="Lysozyme-like_dom_sf"/>
</dbReference>
<dbReference type="Ensembl" id="ENSORLT00020022974.1">
    <property type="protein sequence ID" value="ENSORLP00020031175.1"/>
    <property type="gene ID" value="ENSORLG00020016068.1"/>
</dbReference>
<keyword evidence="1" id="KW-1015">Disulfide bond</keyword>
<evidence type="ECO:0000256" key="1">
    <source>
        <dbReference type="ARBA" id="ARBA00023157"/>
    </source>
</evidence>
<dbReference type="AlphaFoldDB" id="A0A3P9MEC6"/>
<proteinExistence type="predicted"/>
<sequence length="174" mass="19523">MEGVRPTSAVLPAAADAAPKSQNEGFDSTTTVSGGRKKRSASKDGGDEKKEEDFKEPVGVALNSEENKFNEEQMEQDDDRMEGYSDPQNMESMSKPWSVGHYGIFQLSDSHFCDSGYRWSRNVCHKNCSAFTDDDITDDVLCFIKSGYWSEFWILAPCPKKKQDVLCCNMQPVH</sequence>
<feature type="region of interest" description="Disordered" evidence="2">
    <location>
        <begin position="1"/>
        <end position="88"/>
    </location>
</feature>
<reference key="1">
    <citation type="journal article" date="2007" name="Nature">
        <title>The medaka draft genome and insights into vertebrate genome evolution.</title>
        <authorList>
            <person name="Kasahara M."/>
            <person name="Naruse K."/>
            <person name="Sasaki S."/>
            <person name="Nakatani Y."/>
            <person name="Qu W."/>
            <person name="Ahsan B."/>
            <person name="Yamada T."/>
            <person name="Nagayasu Y."/>
            <person name="Doi K."/>
            <person name="Kasai Y."/>
            <person name="Jindo T."/>
            <person name="Kobayashi D."/>
            <person name="Shimada A."/>
            <person name="Toyoda A."/>
            <person name="Kuroki Y."/>
            <person name="Fujiyama A."/>
            <person name="Sasaki T."/>
            <person name="Shimizu A."/>
            <person name="Asakawa S."/>
            <person name="Shimizu N."/>
            <person name="Hashimoto S."/>
            <person name="Yang J."/>
            <person name="Lee Y."/>
            <person name="Matsushima K."/>
            <person name="Sugano S."/>
            <person name="Sakaizumi M."/>
            <person name="Narita T."/>
            <person name="Ohishi K."/>
            <person name="Haga S."/>
            <person name="Ohta F."/>
            <person name="Nomoto H."/>
            <person name="Nogata K."/>
            <person name="Morishita T."/>
            <person name="Endo T."/>
            <person name="Shin-I T."/>
            <person name="Takeda H."/>
            <person name="Morishita S."/>
            <person name="Kohara Y."/>
        </authorList>
    </citation>
    <scope>NUCLEOTIDE SEQUENCE [LARGE SCALE GENOMIC DNA]</scope>
    <source>
        <strain>Hd-rR</strain>
    </source>
</reference>
<feature type="compositionally biased region" description="Basic and acidic residues" evidence="2">
    <location>
        <begin position="41"/>
        <end position="56"/>
    </location>
</feature>
<dbReference type="InterPro" id="IPR001916">
    <property type="entry name" value="Glyco_hydro_22"/>
</dbReference>
<dbReference type="PROSITE" id="PS51348">
    <property type="entry name" value="GLYCOSYL_HYDROL_F22_2"/>
    <property type="match status" value="1"/>
</dbReference>
<organism evidence="4 5">
    <name type="scientific">Oryzias latipes</name>
    <name type="common">Japanese rice fish</name>
    <name type="synonym">Japanese killifish</name>
    <dbReference type="NCBI Taxonomy" id="8090"/>
    <lineage>
        <taxon>Eukaryota</taxon>
        <taxon>Metazoa</taxon>
        <taxon>Chordata</taxon>
        <taxon>Craniata</taxon>
        <taxon>Vertebrata</taxon>
        <taxon>Euteleostomi</taxon>
        <taxon>Actinopterygii</taxon>
        <taxon>Neopterygii</taxon>
        <taxon>Teleostei</taxon>
        <taxon>Neoteleostei</taxon>
        <taxon>Acanthomorphata</taxon>
        <taxon>Ovalentaria</taxon>
        <taxon>Atherinomorphae</taxon>
        <taxon>Beloniformes</taxon>
        <taxon>Adrianichthyidae</taxon>
        <taxon>Oryziinae</taxon>
        <taxon>Oryzias</taxon>
    </lineage>
</organism>
<dbReference type="Gene3D" id="1.10.530.10">
    <property type="match status" value="1"/>
</dbReference>
<dbReference type="PANTHER" id="PTHR11407:SF69">
    <property type="entry name" value="LYSOZYME C, MILK ISOZYME"/>
    <property type="match status" value="1"/>
</dbReference>